<comment type="caution">
    <text evidence="1">The sequence shown here is derived from an EMBL/GenBank/DDBJ whole genome shotgun (WGS) entry which is preliminary data.</text>
</comment>
<proteinExistence type="predicted"/>
<name>A0ABP5LUV0_9ACTN</name>
<dbReference type="Proteomes" id="UP001501771">
    <property type="component" value="Unassembled WGS sequence"/>
</dbReference>
<gene>
    <name evidence="1" type="ORF">GCM10009844_40440</name>
</gene>
<keyword evidence="2" id="KW-1185">Reference proteome</keyword>
<reference evidence="2" key="1">
    <citation type="journal article" date="2019" name="Int. J. Syst. Evol. Microbiol.">
        <title>The Global Catalogue of Microorganisms (GCM) 10K type strain sequencing project: providing services to taxonomists for standard genome sequencing and annotation.</title>
        <authorList>
            <consortium name="The Broad Institute Genomics Platform"/>
            <consortium name="The Broad Institute Genome Sequencing Center for Infectious Disease"/>
            <person name="Wu L."/>
            <person name="Ma J."/>
        </authorList>
    </citation>
    <scope>NUCLEOTIDE SEQUENCE [LARGE SCALE GENOMIC DNA]</scope>
    <source>
        <strain evidence="2">JCM 16022</strain>
    </source>
</reference>
<accession>A0ABP5LUV0</accession>
<evidence type="ECO:0008006" key="3">
    <source>
        <dbReference type="Google" id="ProtNLM"/>
    </source>
</evidence>
<evidence type="ECO:0000313" key="1">
    <source>
        <dbReference type="EMBL" id="GAA2154500.1"/>
    </source>
</evidence>
<dbReference type="RefSeq" id="WP_344156825.1">
    <property type="nucleotide sequence ID" value="NZ_BAAAQR010000015.1"/>
</dbReference>
<sequence>MTEDADRRAAMDAAVRRLQHALAAIGAAPLSQPSNPTVLDEVAAALAPLGLPVEVDQLWRLVDGDSSSLTCFPHPHATSPAFALECWREHQQQPGMTPDLLFPVGYESHAYLLVERDGPHGRGGACFTWASGGLNPFVLVATDLTAYLEVAAETLEAGHLERHERDGSVFNLFDDEAFQEALRARLRREPHPVYGAAAEIGWDPPAWPVHWLASVGPAADEQHARGATTTIAALRASAASTGSAGRVHALVREIWGFSDGTRPTIDDGTGVLDVWCPAAVTMFGPRCDGRYEFDLVTGQDLPHHAEAEATAVRLLSPEA</sequence>
<dbReference type="EMBL" id="BAAAQR010000015">
    <property type="protein sequence ID" value="GAA2154500.1"/>
    <property type="molecule type" value="Genomic_DNA"/>
</dbReference>
<protein>
    <recommendedName>
        <fullName evidence="3">SMI1/KNR4 family protein</fullName>
    </recommendedName>
</protein>
<organism evidence="1 2">
    <name type="scientific">Nocardioides koreensis</name>
    <dbReference type="NCBI Taxonomy" id="433651"/>
    <lineage>
        <taxon>Bacteria</taxon>
        <taxon>Bacillati</taxon>
        <taxon>Actinomycetota</taxon>
        <taxon>Actinomycetes</taxon>
        <taxon>Propionibacteriales</taxon>
        <taxon>Nocardioidaceae</taxon>
        <taxon>Nocardioides</taxon>
    </lineage>
</organism>
<evidence type="ECO:0000313" key="2">
    <source>
        <dbReference type="Proteomes" id="UP001501771"/>
    </source>
</evidence>